<evidence type="ECO:0000256" key="6">
    <source>
        <dbReference type="RuleBase" id="RU361157"/>
    </source>
</evidence>
<dbReference type="InterPro" id="IPR000412">
    <property type="entry name" value="ABC_2_transport"/>
</dbReference>
<keyword evidence="6" id="KW-1003">Cell membrane</keyword>
<dbReference type="PROSITE" id="PS51012">
    <property type="entry name" value="ABC_TM2"/>
    <property type="match status" value="1"/>
</dbReference>
<feature type="transmembrane region" description="Helical" evidence="6">
    <location>
        <begin position="179"/>
        <end position="201"/>
    </location>
</feature>
<evidence type="ECO:0000259" key="7">
    <source>
        <dbReference type="PROSITE" id="PS51012"/>
    </source>
</evidence>
<evidence type="ECO:0000313" key="8">
    <source>
        <dbReference type="EMBL" id="SHJ53906.1"/>
    </source>
</evidence>
<feature type="transmembrane region" description="Helical" evidence="6">
    <location>
        <begin position="36"/>
        <end position="56"/>
    </location>
</feature>
<evidence type="ECO:0000256" key="3">
    <source>
        <dbReference type="ARBA" id="ARBA00022989"/>
    </source>
</evidence>
<sequence>MSGTRIDDVRLPGTLRVGLSRGWLEIRSFVREWESVVFTFALPALILVMFASIFDGMFDMGMPAVDHYLPGLFAMGLMSVSFQTLGAGIATERDQGGLRRLRGTPMPPTAYFLGKTLLVFFLAVGQAVLLLGVAALAFGGQMPRTGADWLTLVWVLVLGTTACSLLGIAVSSLARTAQAASTIVVVPFLALQFTSGVFVPVTVLPDGVLAVASLFPLLWMAQGMRAAFYPDGMAALEASGSWDLHLVALALGAWCVVGLVLVLLTFRWKTRKDG</sequence>
<dbReference type="STRING" id="758803.SAMN05421803_10739"/>
<evidence type="ECO:0000256" key="1">
    <source>
        <dbReference type="ARBA" id="ARBA00004141"/>
    </source>
</evidence>
<dbReference type="PANTHER" id="PTHR43229">
    <property type="entry name" value="NODULATION PROTEIN J"/>
    <property type="match status" value="1"/>
</dbReference>
<evidence type="ECO:0000256" key="5">
    <source>
        <dbReference type="ARBA" id="ARBA00023251"/>
    </source>
</evidence>
<name>A0A1M6K4L9_9ACTN</name>
<dbReference type="GO" id="GO:0043190">
    <property type="term" value="C:ATP-binding cassette (ABC) transporter complex"/>
    <property type="evidence" value="ECO:0007669"/>
    <property type="project" value="InterPro"/>
</dbReference>
<dbReference type="PIRSF" id="PIRSF006648">
    <property type="entry name" value="DrrB"/>
    <property type="match status" value="1"/>
</dbReference>
<accession>A0A1M6K4L9</accession>
<protein>
    <recommendedName>
        <fullName evidence="6">Transport permease protein</fullName>
    </recommendedName>
</protein>
<dbReference type="AlphaFoldDB" id="A0A1M6K4L9"/>
<dbReference type="GO" id="GO:0046677">
    <property type="term" value="P:response to antibiotic"/>
    <property type="evidence" value="ECO:0007669"/>
    <property type="project" value="UniProtKB-KW"/>
</dbReference>
<dbReference type="Pfam" id="PF01061">
    <property type="entry name" value="ABC2_membrane"/>
    <property type="match status" value="1"/>
</dbReference>
<comment type="subcellular location">
    <subcellularLocation>
        <location evidence="6">Cell membrane</location>
        <topology evidence="6">Multi-pass membrane protein</topology>
    </subcellularLocation>
    <subcellularLocation>
        <location evidence="1">Membrane</location>
        <topology evidence="1">Multi-pass membrane protein</topology>
    </subcellularLocation>
</comment>
<dbReference type="PANTHER" id="PTHR43229:SF2">
    <property type="entry name" value="NODULATION PROTEIN J"/>
    <property type="match status" value="1"/>
</dbReference>
<feature type="transmembrane region" description="Helical" evidence="6">
    <location>
        <begin position="149"/>
        <end position="173"/>
    </location>
</feature>
<dbReference type="InterPro" id="IPR047817">
    <property type="entry name" value="ABC2_TM_bact-type"/>
</dbReference>
<feature type="transmembrane region" description="Helical" evidence="6">
    <location>
        <begin position="68"/>
        <end position="90"/>
    </location>
</feature>
<feature type="transmembrane region" description="Helical" evidence="6">
    <location>
        <begin position="110"/>
        <end position="137"/>
    </location>
</feature>
<keyword evidence="6" id="KW-0813">Transport</keyword>
<keyword evidence="4 6" id="KW-0472">Membrane</keyword>
<keyword evidence="3 6" id="KW-1133">Transmembrane helix</keyword>
<evidence type="ECO:0000256" key="4">
    <source>
        <dbReference type="ARBA" id="ARBA00023136"/>
    </source>
</evidence>
<evidence type="ECO:0000313" key="9">
    <source>
        <dbReference type="Proteomes" id="UP000184452"/>
    </source>
</evidence>
<dbReference type="RefSeq" id="WP_073379683.1">
    <property type="nucleotide sequence ID" value="NZ_FQZK01000007.1"/>
</dbReference>
<evidence type="ECO:0000256" key="2">
    <source>
        <dbReference type="ARBA" id="ARBA00022692"/>
    </source>
</evidence>
<dbReference type="InterPro" id="IPR013525">
    <property type="entry name" value="ABC2_TM"/>
</dbReference>
<reference evidence="8 9" key="1">
    <citation type="submission" date="2016-11" db="EMBL/GenBank/DDBJ databases">
        <authorList>
            <person name="Jaros S."/>
            <person name="Januszkiewicz K."/>
            <person name="Wedrychowicz H."/>
        </authorList>
    </citation>
    <scope>NUCLEOTIDE SEQUENCE [LARGE SCALE GENOMIC DNA]</scope>
    <source>
        <strain evidence="8 9">CGMCC 4.5723</strain>
    </source>
</reference>
<feature type="domain" description="ABC transmembrane type-2" evidence="7">
    <location>
        <begin position="34"/>
        <end position="272"/>
    </location>
</feature>
<proteinExistence type="inferred from homology"/>
<keyword evidence="5" id="KW-0046">Antibiotic resistance</keyword>
<keyword evidence="2 6" id="KW-0812">Transmembrane</keyword>
<dbReference type="Proteomes" id="UP000184452">
    <property type="component" value="Unassembled WGS sequence"/>
</dbReference>
<dbReference type="InterPro" id="IPR051784">
    <property type="entry name" value="Nod_factor_ABC_transporter"/>
</dbReference>
<dbReference type="EMBL" id="FQZK01000007">
    <property type="protein sequence ID" value="SHJ53906.1"/>
    <property type="molecule type" value="Genomic_DNA"/>
</dbReference>
<dbReference type="GO" id="GO:0140359">
    <property type="term" value="F:ABC-type transporter activity"/>
    <property type="evidence" value="ECO:0007669"/>
    <property type="project" value="InterPro"/>
</dbReference>
<keyword evidence="9" id="KW-1185">Reference proteome</keyword>
<feature type="transmembrane region" description="Helical" evidence="6">
    <location>
        <begin position="244"/>
        <end position="266"/>
    </location>
</feature>
<organism evidence="8 9">
    <name type="scientific">Nocardiopsis flavescens</name>
    <dbReference type="NCBI Taxonomy" id="758803"/>
    <lineage>
        <taxon>Bacteria</taxon>
        <taxon>Bacillati</taxon>
        <taxon>Actinomycetota</taxon>
        <taxon>Actinomycetes</taxon>
        <taxon>Streptosporangiales</taxon>
        <taxon>Nocardiopsidaceae</taxon>
        <taxon>Nocardiopsis</taxon>
    </lineage>
</organism>
<gene>
    <name evidence="8" type="ORF">SAMN05421803_10739</name>
</gene>
<dbReference type="OrthoDB" id="9786643at2"/>
<comment type="similarity">
    <text evidence="6">Belongs to the ABC-2 integral membrane protein family.</text>
</comment>